<evidence type="ECO:0000256" key="4">
    <source>
        <dbReference type="ARBA" id="ARBA00022989"/>
    </source>
</evidence>
<evidence type="ECO:0000256" key="8">
    <source>
        <dbReference type="SAM" id="Phobius"/>
    </source>
</evidence>
<feature type="transmembrane region" description="Helical" evidence="8">
    <location>
        <begin position="387"/>
        <end position="409"/>
    </location>
</feature>
<dbReference type="SUPFAM" id="SSF57701">
    <property type="entry name" value="Zn2/Cys6 DNA-binding domain"/>
    <property type="match status" value="1"/>
</dbReference>
<dbReference type="OrthoDB" id="3639251at2759"/>
<feature type="transmembrane region" description="Helical" evidence="8">
    <location>
        <begin position="123"/>
        <end position="148"/>
    </location>
</feature>
<evidence type="ECO:0000259" key="9">
    <source>
        <dbReference type="PROSITE" id="PS00463"/>
    </source>
</evidence>
<evidence type="ECO:0000256" key="7">
    <source>
        <dbReference type="SAM" id="MobiDB-lite"/>
    </source>
</evidence>
<keyword evidence="4 8" id="KW-1133">Transmembrane helix</keyword>
<dbReference type="GO" id="GO:0000981">
    <property type="term" value="F:DNA-binding transcription factor activity, RNA polymerase II-specific"/>
    <property type="evidence" value="ECO:0007669"/>
    <property type="project" value="InterPro"/>
</dbReference>
<feature type="transmembrane region" description="Helical" evidence="8">
    <location>
        <begin position="34"/>
        <end position="52"/>
    </location>
</feature>
<dbReference type="InterPro" id="IPR001138">
    <property type="entry name" value="Zn2Cys6_DnaBD"/>
</dbReference>
<dbReference type="PANTHER" id="PTHR43791">
    <property type="entry name" value="PERMEASE-RELATED"/>
    <property type="match status" value="1"/>
</dbReference>
<proteinExistence type="predicted"/>
<feature type="domain" description="Zn(2)-C6 fungal-type" evidence="9">
    <location>
        <begin position="619"/>
        <end position="649"/>
    </location>
</feature>
<dbReference type="GO" id="GO:0015233">
    <property type="term" value="F:pantothenate transmembrane transporter activity"/>
    <property type="evidence" value="ECO:0007669"/>
    <property type="project" value="TreeGrafter"/>
</dbReference>
<feature type="transmembrane region" description="Helical" evidence="8">
    <location>
        <begin position="100"/>
        <end position="117"/>
    </location>
</feature>
<accession>A0A3E2GXR1</accession>
<feature type="transmembrane region" description="Helical" evidence="8">
    <location>
        <begin position="160"/>
        <end position="181"/>
    </location>
</feature>
<evidence type="ECO:0000256" key="1">
    <source>
        <dbReference type="ARBA" id="ARBA00004141"/>
    </source>
</evidence>
<feature type="region of interest" description="Disordered" evidence="7">
    <location>
        <begin position="683"/>
        <end position="711"/>
    </location>
</feature>
<name>A0A3E2GXR1_SCYLI</name>
<keyword evidence="2" id="KW-0813">Transport</keyword>
<dbReference type="PANTHER" id="PTHR43791:SF4">
    <property type="entry name" value="PANTOTHENATE TRANSPORTER FEN2"/>
    <property type="match status" value="1"/>
</dbReference>
<feature type="transmembrane region" description="Helical" evidence="8">
    <location>
        <begin position="300"/>
        <end position="319"/>
    </location>
</feature>
<evidence type="ECO:0000256" key="2">
    <source>
        <dbReference type="ARBA" id="ARBA00022448"/>
    </source>
</evidence>
<feature type="transmembrane region" description="Helical" evidence="8">
    <location>
        <begin position="331"/>
        <end position="350"/>
    </location>
</feature>
<feature type="transmembrane region" description="Helical" evidence="8">
    <location>
        <begin position="421"/>
        <end position="441"/>
    </location>
</feature>
<dbReference type="EMBL" id="NCSJ02000304">
    <property type="protein sequence ID" value="RFU25782.1"/>
    <property type="molecule type" value="Genomic_DNA"/>
</dbReference>
<dbReference type="AlphaFoldDB" id="A0A3E2GXR1"/>
<sequence>MAVNYQSRLSKLKTLLWGADPKDASLLIKLDFTILPYFSIIWFLFGLSRSCYSSAYISGMKDALGFKGKDFNYMNTTYLVVYAVCQMPGTSLLTIARPKYVFVGANVVWSVLTLITFKMQHVWQIILLNAFEGGFSAIAYVGAHFIYGSWYKKSELGTRAAIFCSFGQVGSMAGGWIQAGLLKSLEGKSGLPAWRWIFIIVSIITIPTALFGWIFIPGLPAHRSAWYLTKEEQEHAVSRLGQPRRYTWDRTVFRRVLFSWQFWLLPTIFMLYSLAIQMLQNNVFPLWMASRGYTVIQQNNYPTAVYGTAILGTLAYSIISDKIQSRWQCSLLIGFTFVIGSAILISNPALDAGHFFAFYLLGTTFAPQALWYSWMADVTAHDFQLRAITTGFMNSFDFAFVTWWPLIFYRVTDAPHYRKGYIASLVTGTLILPLVGLIALLERRGMSKGYLGRKFSETTPAEESFDSAALNAGEEVPRTVRLSSARPESEAYNAPHPDESYKAGVRRFPNLVTIEPEMPMPGVITAKITLSLYQTSDQFQNKDIFMACGPEDPVLGTEIMRHLTIIWKNGCYYTNIPGAGHLVQGWGDEVTRLTIQVIEDVCTINRDQRGAANMPFVRACNRCHKVKEKCIFEDSSRVCRRCKKLRVTCETDRRQSRLGRRPTIKVFGPNCIVQVWQNYCPEPEASRPKKESSPVESKDSTSLTAFSKPGSESITALEERHNTEGFALFPCPNHLVDDATKLLRSCMLDTNQFYETIQRFLIGPTFAWDFHAALKSTYFSAPTLLQHALLATLGAMNRAQHDLSEIDQVDLARGALALHQLRTANIRDVRDAEAVIILGQVIAAVDIFTTSTRTHIILKHTLSIIKPWYPELAKEERLDCVTITPILMDTVECLIRRDMPTIKLSVRHPHQIDRTAGLCTTFVPILYELCELSHKAKSTGSNAQHDAPDIFTDIERKIRAWNPSTPPGFSDTYLASEILVMLTQVRTYRIAALLIIHRLRNPFGVNDEFAAIYADLILSDLAQCLSLLKDGVKLQNTALPLLVAMVEAPKQGEEILEKFEVLDPRSSYLENFVAFIQYIREARENGFRGVWFDLVSQCPELCILP</sequence>
<keyword evidence="6" id="KW-0539">Nucleus</keyword>
<evidence type="ECO:0000256" key="3">
    <source>
        <dbReference type="ARBA" id="ARBA00022692"/>
    </source>
</evidence>
<dbReference type="Pfam" id="PF11951">
    <property type="entry name" value="Fungal_trans_2"/>
    <property type="match status" value="1"/>
</dbReference>
<comment type="caution">
    <text evidence="10">The sequence shown here is derived from an EMBL/GenBank/DDBJ whole genome shotgun (WGS) entry which is preliminary data.</text>
</comment>
<dbReference type="GO" id="GO:0005886">
    <property type="term" value="C:plasma membrane"/>
    <property type="evidence" value="ECO:0007669"/>
    <property type="project" value="TreeGrafter"/>
</dbReference>
<evidence type="ECO:0000313" key="11">
    <source>
        <dbReference type="Proteomes" id="UP000258309"/>
    </source>
</evidence>
<dbReference type="Pfam" id="PF07690">
    <property type="entry name" value="MFS_1"/>
    <property type="match status" value="1"/>
</dbReference>
<feature type="transmembrane region" description="Helical" evidence="8">
    <location>
        <begin position="260"/>
        <end position="280"/>
    </location>
</feature>
<feature type="compositionally biased region" description="Polar residues" evidence="7">
    <location>
        <begin position="700"/>
        <end position="711"/>
    </location>
</feature>
<evidence type="ECO:0000256" key="6">
    <source>
        <dbReference type="ARBA" id="ARBA00023242"/>
    </source>
</evidence>
<dbReference type="InterPro" id="IPR021858">
    <property type="entry name" value="Fun_TF"/>
</dbReference>
<gene>
    <name evidence="10" type="ORF">B7463_g10554</name>
</gene>
<dbReference type="Gene3D" id="3.40.50.1820">
    <property type="entry name" value="alpha/beta hydrolase"/>
    <property type="match status" value="1"/>
</dbReference>
<keyword evidence="5 8" id="KW-0472">Membrane</keyword>
<dbReference type="PROSITE" id="PS00463">
    <property type="entry name" value="ZN2_CY6_FUNGAL_1"/>
    <property type="match status" value="1"/>
</dbReference>
<feature type="non-terminal residue" evidence="10">
    <location>
        <position position="1105"/>
    </location>
</feature>
<dbReference type="InterPro" id="IPR029058">
    <property type="entry name" value="AB_hydrolase_fold"/>
</dbReference>
<dbReference type="SUPFAM" id="SSF103473">
    <property type="entry name" value="MFS general substrate transporter"/>
    <property type="match status" value="1"/>
</dbReference>
<evidence type="ECO:0000313" key="10">
    <source>
        <dbReference type="EMBL" id="RFU25782.1"/>
    </source>
</evidence>
<feature type="compositionally biased region" description="Basic and acidic residues" evidence="7">
    <location>
        <begin position="684"/>
        <end position="699"/>
    </location>
</feature>
<dbReference type="Proteomes" id="UP000258309">
    <property type="component" value="Unassembled WGS sequence"/>
</dbReference>
<feature type="transmembrane region" description="Helical" evidence="8">
    <location>
        <begin position="193"/>
        <end position="216"/>
    </location>
</feature>
<dbReference type="Gene3D" id="1.20.1250.20">
    <property type="entry name" value="MFS general substrate transporter like domains"/>
    <property type="match status" value="1"/>
</dbReference>
<feature type="non-terminal residue" evidence="10">
    <location>
        <position position="1"/>
    </location>
</feature>
<dbReference type="FunFam" id="1.20.1250.20:FF:000386">
    <property type="entry name" value="MFS general substrate transporter"/>
    <property type="match status" value="1"/>
</dbReference>
<reference evidence="10 11" key="1">
    <citation type="submission" date="2018-05" db="EMBL/GenBank/DDBJ databases">
        <title>Draft genome sequence of Scytalidium lignicola DSM 105466, a ubiquitous saprotrophic fungus.</title>
        <authorList>
            <person name="Buettner E."/>
            <person name="Gebauer A.M."/>
            <person name="Hofrichter M."/>
            <person name="Liers C."/>
            <person name="Kellner H."/>
        </authorList>
    </citation>
    <scope>NUCLEOTIDE SEQUENCE [LARGE SCALE GENOMIC DNA]</scope>
    <source>
        <strain evidence="10 11">DSM 105466</strain>
    </source>
</reference>
<comment type="subcellular location">
    <subcellularLocation>
        <location evidence="1">Membrane</location>
        <topology evidence="1">Multi-pass membrane protein</topology>
    </subcellularLocation>
</comment>
<dbReference type="GO" id="GO:0008270">
    <property type="term" value="F:zinc ion binding"/>
    <property type="evidence" value="ECO:0007669"/>
    <property type="project" value="InterPro"/>
</dbReference>
<dbReference type="InterPro" id="IPR011701">
    <property type="entry name" value="MFS"/>
</dbReference>
<keyword evidence="3 8" id="KW-0812">Transmembrane</keyword>
<dbReference type="InterPro" id="IPR036259">
    <property type="entry name" value="MFS_trans_sf"/>
</dbReference>
<dbReference type="InterPro" id="IPR036864">
    <property type="entry name" value="Zn2-C6_fun-type_DNA-bd_sf"/>
</dbReference>
<keyword evidence="11" id="KW-1185">Reference proteome</keyword>
<dbReference type="GO" id="GO:0098717">
    <property type="term" value="P:pantothenate import across plasma membrane"/>
    <property type="evidence" value="ECO:0007669"/>
    <property type="project" value="TreeGrafter"/>
</dbReference>
<dbReference type="CDD" id="cd00067">
    <property type="entry name" value="GAL4"/>
    <property type="match status" value="1"/>
</dbReference>
<protein>
    <recommendedName>
        <fullName evidence="9">Zn(2)-C6 fungal-type domain-containing protein</fullName>
    </recommendedName>
</protein>
<evidence type="ECO:0000256" key="5">
    <source>
        <dbReference type="ARBA" id="ARBA00023136"/>
    </source>
</evidence>
<organism evidence="10 11">
    <name type="scientific">Scytalidium lignicola</name>
    <name type="common">Hyphomycete</name>
    <dbReference type="NCBI Taxonomy" id="5539"/>
    <lineage>
        <taxon>Eukaryota</taxon>
        <taxon>Fungi</taxon>
        <taxon>Dikarya</taxon>
        <taxon>Ascomycota</taxon>
        <taxon>Pezizomycotina</taxon>
        <taxon>Leotiomycetes</taxon>
        <taxon>Leotiomycetes incertae sedis</taxon>
        <taxon>Scytalidium</taxon>
    </lineage>
</organism>